<comment type="function">
    <text evidence="17 18">Catalyzes the last two sequential reactions in the de novo biosynthetic pathway for UDP-N-acetylglucosamine (UDP-GlcNAc). The C-terminal domain catalyzes the transfer of acetyl group from acetyl coenzyme A to glucosamine-1-phosphate (GlcN-1-P) to produce N-acetylglucosamine-1-phosphate (GlcNAc-1-P), which is converted into UDP-GlcNAc by the transfer of uridine 5-monophosphate (from uridine 5-triphosphate), a reaction catalyzed by the N-terminal domain.</text>
</comment>
<feature type="binding site" evidence="18">
    <location>
        <position position="226"/>
    </location>
    <ligand>
        <name>Mg(2+)</name>
        <dbReference type="ChEBI" id="CHEBI:18420"/>
    </ligand>
</feature>
<dbReference type="GO" id="GO:0000287">
    <property type="term" value="F:magnesium ion binding"/>
    <property type="evidence" value="ECO:0007669"/>
    <property type="project" value="UniProtKB-UniRule"/>
</dbReference>
<dbReference type="CDD" id="cd03353">
    <property type="entry name" value="LbH_GlmU_C"/>
    <property type="match status" value="1"/>
</dbReference>
<evidence type="ECO:0000256" key="11">
    <source>
        <dbReference type="ARBA" id="ARBA00022984"/>
    </source>
</evidence>
<feature type="binding site" evidence="18">
    <location>
        <begin position="8"/>
        <end position="11"/>
    </location>
    <ligand>
        <name>UDP-N-acetyl-alpha-D-glucosamine</name>
        <dbReference type="ChEBI" id="CHEBI:57705"/>
    </ligand>
</feature>
<evidence type="ECO:0000256" key="14">
    <source>
        <dbReference type="ARBA" id="ARBA00023316"/>
    </source>
</evidence>
<keyword evidence="11 18" id="KW-0573">Peptidoglycan synthesis</keyword>
<comment type="cofactor">
    <cofactor evidence="18">
        <name>Mg(2+)</name>
        <dbReference type="ChEBI" id="CHEBI:18420"/>
    </cofactor>
    <text evidence="18">Binds 1 Mg(2+) ion per subunit.</text>
</comment>
<dbReference type="UniPathway" id="UPA00973"/>
<feature type="binding site" evidence="18">
    <location>
        <position position="364"/>
    </location>
    <ligand>
        <name>UDP-N-acetyl-alpha-D-glucosamine</name>
        <dbReference type="ChEBI" id="CHEBI:57705"/>
    </ligand>
</feature>
<feature type="binding site" evidence="18">
    <location>
        <position position="154"/>
    </location>
    <ligand>
        <name>UDP-N-acetyl-alpha-D-glucosamine</name>
        <dbReference type="ChEBI" id="CHEBI:57705"/>
    </ligand>
</feature>
<dbReference type="Pfam" id="PF12804">
    <property type="entry name" value="NTP_transf_3"/>
    <property type="match status" value="1"/>
</dbReference>
<evidence type="ECO:0000256" key="16">
    <source>
        <dbReference type="ARBA" id="ARBA00048493"/>
    </source>
</evidence>
<dbReference type="GO" id="GO:0009252">
    <property type="term" value="P:peptidoglycan biosynthetic process"/>
    <property type="evidence" value="ECO:0007669"/>
    <property type="project" value="UniProtKB-UniRule"/>
</dbReference>
<feature type="domain" description="MobA-like NTP transferase" evidence="19">
    <location>
        <begin position="5"/>
        <end position="123"/>
    </location>
</feature>
<keyword evidence="10 18" id="KW-0133">Cell shape</keyword>
<comment type="pathway">
    <text evidence="18">Bacterial outer membrane biogenesis; LPS lipid A biosynthesis.</text>
</comment>
<evidence type="ECO:0000259" key="19">
    <source>
        <dbReference type="Pfam" id="PF12804"/>
    </source>
</evidence>
<gene>
    <name evidence="18 20" type="primary">glmU</name>
    <name evidence="20" type="ORF">ADN00_10785</name>
</gene>
<dbReference type="GO" id="GO:0000902">
    <property type="term" value="P:cell morphogenesis"/>
    <property type="evidence" value="ECO:0007669"/>
    <property type="project" value="UniProtKB-UniRule"/>
</dbReference>
<dbReference type="UniPathway" id="UPA00113">
    <property type="reaction ID" value="UER00532"/>
</dbReference>
<protein>
    <recommendedName>
        <fullName evidence="18">Bifunctional protein GlmU</fullName>
    </recommendedName>
    <domain>
        <recommendedName>
            <fullName evidence="18">UDP-N-acetylglucosamine pyrophosphorylase</fullName>
            <ecNumber evidence="18">2.7.7.23</ecNumber>
        </recommendedName>
        <alternativeName>
            <fullName evidence="18">N-acetylglucosamine-1-phosphate uridyltransferase</fullName>
        </alternativeName>
    </domain>
    <domain>
        <recommendedName>
            <fullName evidence="18">Glucosamine-1-phosphate N-acetyltransferase</fullName>
            <ecNumber evidence="18">2.3.1.157</ecNumber>
        </recommendedName>
    </domain>
</protein>
<feature type="binding site" evidence="18">
    <location>
        <begin position="77"/>
        <end position="78"/>
    </location>
    <ligand>
        <name>UDP-N-acetyl-alpha-D-glucosamine</name>
        <dbReference type="ChEBI" id="CHEBI:57705"/>
    </ligand>
</feature>
<dbReference type="HAMAP" id="MF_01631">
    <property type="entry name" value="GlmU"/>
    <property type="match status" value="1"/>
</dbReference>
<dbReference type="GO" id="GO:0071555">
    <property type="term" value="P:cell wall organization"/>
    <property type="evidence" value="ECO:0007669"/>
    <property type="project" value="UniProtKB-KW"/>
</dbReference>
<feature type="binding site" evidence="18">
    <location>
        <begin position="384"/>
        <end position="385"/>
    </location>
    <ligand>
        <name>acetyl-CoA</name>
        <dbReference type="ChEBI" id="CHEBI:57288"/>
    </ligand>
</feature>
<dbReference type="GO" id="GO:0008360">
    <property type="term" value="P:regulation of cell shape"/>
    <property type="evidence" value="ECO:0007669"/>
    <property type="project" value="UniProtKB-KW"/>
</dbReference>
<dbReference type="RefSeq" id="WP_075063005.1">
    <property type="nucleotide sequence ID" value="NZ_LGCL01000024.1"/>
</dbReference>
<feature type="binding site" evidence="18">
    <location>
        <position position="331"/>
    </location>
    <ligand>
        <name>UDP-N-acetyl-alpha-D-glucosamine</name>
        <dbReference type="ChEBI" id="CHEBI:57705"/>
    </ligand>
</feature>
<evidence type="ECO:0000256" key="17">
    <source>
        <dbReference type="ARBA" id="ARBA00049628"/>
    </source>
</evidence>
<dbReference type="InterPro" id="IPR001451">
    <property type="entry name" value="Hexapep"/>
</dbReference>
<dbReference type="InterPro" id="IPR029044">
    <property type="entry name" value="Nucleotide-diphossugar_trans"/>
</dbReference>
<dbReference type="InterPro" id="IPR025877">
    <property type="entry name" value="MobA-like_NTP_Trfase"/>
</dbReference>
<name>A0A0P6XUG9_9CHLR</name>
<comment type="pathway">
    <text evidence="18">Nucleotide-sugar biosynthesis; UDP-N-acetyl-alpha-D-glucosamine biosynthesis; UDP-N-acetyl-alpha-D-glucosamine from N-acetyl-alpha-D-glucosamine 1-phosphate: step 1/1.</text>
</comment>
<keyword evidence="7 18" id="KW-0479">Metal-binding</keyword>
<evidence type="ECO:0000256" key="3">
    <source>
        <dbReference type="ARBA" id="ARBA00007947"/>
    </source>
</evidence>
<evidence type="ECO:0000256" key="10">
    <source>
        <dbReference type="ARBA" id="ARBA00022960"/>
    </source>
</evidence>
<feature type="binding site" evidence="18">
    <location>
        <position position="22"/>
    </location>
    <ligand>
        <name>UDP-N-acetyl-alpha-D-glucosamine</name>
        <dbReference type="ChEBI" id="CHEBI:57705"/>
    </ligand>
</feature>
<dbReference type="InterPro" id="IPR005882">
    <property type="entry name" value="Bifunctional_GlmU"/>
</dbReference>
<evidence type="ECO:0000256" key="15">
    <source>
        <dbReference type="ARBA" id="ARBA00048247"/>
    </source>
</evidence>
<dbReference type="OrthoDB" id="9775031at2"/>
<keyword evidence="4 18" id="KW-0963">Cytoplasm</keyword>
<comment type="catalytic activity">
    <reaction evidence="16 18">
        <text>N-acetyl-alpha-D-glucosamine 1-phosphate + UTP + H(+) = UDP-N-acetyl-alpha-D-glucosamine + diphosphate</text>
        <dbReference type="Rhea" id="RHEA:13509"/>
        <dbReference type="ChEBI" id="CHEBI:15378"/>
        <dbReference type="ChEBI" id="CHEBI:33019"/>
        <dbReference type="ChEBI" id="CHEBI:46398"/>
        <dbReference type="ChEBI" id="CHEBI:57705"/>
        <dbReference type="ChEBI" id="CHEBI:57776"/>
        <dbReference type="EC" id="2.7.7.23"/>
    </reaction>
</comment>
<keyword evidence="5 18" id="KW-0808">Transferase</keyword>
<feature type="binding site" evidence="18">
    <location>
        <position position="139"/>
    </location>
    <ligand>
        <name>UDP-N-acetyl-alpha-D-glucosamine</name>
        <dbReference type="ChEBI" id="CHEBI:57705"/>
    </ligand>
</feature>
<comment type="pathway">
    <text evidence="18">Nucleotide-sugar biosynthesis; UDP-N-acetyl-alpha-D-glucosamine biosynthesis; N-acetyl-alpha-D-glucosamine 1-phosphate from alpha-D-glucosamine 6-phosphate (route II): step 2/2.</text>
</comment>
<comment type="subunit">
    <text evidence="18">Homotrimer.</text>
</comment>
<feature type="binding site" evidence="18">
    <location>
        <position position="102"/>
    </location>
    <ligand>
        <name>Mg(2+)</name>
        <dbReference type="ChEBI" id="CHEBI:18420"/>
    </ligand>
</feature>
<feature type="binding site" evidence="18">
    <location>
        <position position="226"/>
    </location>
    <ligand>
        <name>UDP-N-acetyl-alpha-D-glucosamine</name>
        <dbReference type="ChEBI" id="CHEBI:57705"/>
    </ligand>
</feature>
<dbReference type="GO" id="GO:0003977">
    <property type="term" value="F:UDP-N-acetylglucosamine diphosphorylase activity"/>
    <property type="evidence" value="ECO:0007669"/>
    <property type="project" value="UniProtKB-UniRule"/>
</dbReference>
<feature type="region of interest" description="N-acetyltransferase" evidence="18">
    <location>
        <begin position="250"/>
        <end position="452"/>
    </location>
</feature>
<comment type="similarity">
    <text evidence="2 18">In the C-terminal section; belongs to the transferase hexapeptide repeat family.</text>
</comment>
<comment type="catalytic activity">
    <reaction evidence="15 18">
        <text>alpha-D-glucosamine 1-phosphate + acetyl-CoA = N-acetyl-alpha-D-glucosamine 1-phosphate + CoA + H(+)</text>
        <dbReference type="Rhea" id="RHEA:13725"/>
        <dbReference type="ChEBI" id="CHEBI:15378"/>
        <dbReference type="ChEBI" id="CHEBI:57287"/>
        <dbReference type="ChEBI" id="CHEBI:57288"/>
        <dbReference type="ChEBI" id="CHEBI:57776"/>
        <dbReference type="ChEBI" id="CHEBI:58516"/>
        <dbReference type="EC" id="2.3.1.157"/>
    </reaction>
</comment>
<dbReference type="Gene3D" id="3.90.550.10">
    <property type="entry name" value="Spore Coat Polysaccharide Biosynthesis Protein SpsA, Chain A"/>
    <property type="match status" value="1"/>
</dbReference>
<feature type="binding site" evidence="18">
    <location>
        <position position="72"/>
    </location>
    <ligand>
        <name>UDP-N-acetyl-alpha-D-glucosamine</name>
        <dbReference type="ChEBI" id="CHEBI:57705"/>
    </ligand>
</feature>
<comment type="similarity">
    <text evidence="3 18">In the N-terminal section; belongs to the N-acetylglucosamine-1-phosphate uridyltransferase family.</text>
</comment>
<dbReference type="GO" id="GO:0009245">
    <property type="term" value="P:lipid A biosynthetic process"/>
    <property type="evidence" value="ECO:0007669"/>
    <property type="project" value="UniProtKB-UniRule"/>
</dbReference>
<feature type="binding site" evidence="18">
    <location>
        <position position="378"/>
    </location>
    <ligand>
        <name>acetyl-CoA</name>
        <dbReference type="ChEBI" id="CHEBI:57288"/>
    </ligand>
</feature>
<dbReference type="STRING" id="1134406.ADN00_10785"/>
<evidence type="ECO:0000256" key="7">
    <source>
        <dbReference type="ARBA" id="ARBA00022723"/>
    </source>
</evidence>
<dbReference type="GO" id="GO:0006048">
    <property type="term" value="P:UDP-N-acetylglucosamine biosynthetic process"/>
    <property type="evidence" value="ECO:0007669"/>
    <property type="project" value="UniProtKB-UniPathway"/>
</dbReference>
<feature type="region of interest" description="Pyrophosphorylase" evidence="18">
    <location>
        <begin position="1"/>
        <end position="228"/>
    </location>
</feature>
<evidence type="ECO:0000256" key="2">
    <source>
        <dbReference type="ARBA" id="ARBA00007707"/>
    </source>
</evidence>
<dbReference type="SUPFAM" id="SSF53448">
    <property type="entry name" value="Nucleotide-diphospho-sugar transferases"/>
    <property type="match status" value="1"/>
</dbReference>
<evidence type="ECO:0000313" key="20">
    <source>
        <dbReference type="EMBL" id="KPL77039.1"/>
    </source>
</evidence>
<evidence type="ECO:0000256" key="6">
    <source>
        <dbReference type="ARBA" id="ARBA00022695"/>
    </source>
</evidence>
<dbReference type="NCBIfam" id="TIGR01173">
    <property type="entry name" value="glmU"/>
    <property type="match status" value="1"/>
</dbReference>
<dbReference type="Pfam" id="PF00132">
    <property type="entry name" value="Hexapep"/>
    <property type="match status" value="2"/>
</dbReference>
<comment type="caution">
    <text evidence="18">Lacks conserved residue(s) required for the propagation of feature annotation.</text>
</comment>
<dbReference type="AlphaFoldDB" id="A0A0P6XUG9"/>
<dbReference type="EC" id="2.3.1.157" evidence="18"/>
<feature type="binding site" evidence="18">
    <location>
        <position position="375"/>
    </location>
    <ligand>
        <name>UDP-N-acetyl-alpha-D-glucosamine</name>
        <dbReference type="ChEBI" id="CHEBI:57705"/>
    </ligand>
</feature>
<sequence>MNVSAVILAAGQGTRMRSKLPKVLHPICGRPQIEYSLRAAAGAGAETIVVVVGHGAEQVREVVGERAVFALQEQQLGTAHALQSARSQVSGSAGLVLVISADMPLLTGETLSALVEAQRGSTGALSLLTVISDHPRGFGRVVRGPDGLVVAIVEERDCTPEQLAIRELNVAAYCFNEAWLWGALERVKKSPKGEYYLTDVVALAAQDGLKVNAIVLQDPAEAMGINTRVHLAEAEAVMRQRINQRHMLNGVTLIDPATTFIEDSVQIGMDTVVWPNTYLRGSTHIGEDCQIGPNTMMDDCQVGNRCKVLAAVMEKAVLEDDVDMGPFARLRKGAHLAQHVHMGNFGEVKDSYLGPGTKMGHFSYIGNAQIGPDVNIGAGTITCNYDGVKKHPTEIGANVFIGSDTMLVAPLKIGDNSKTGAGSVVTHDVPPDTVVVGVPARPLTKKTERHDG</sequence>
<feature type="region of interest" description="Linker" evidence="18">
    <location>
        <begin position="229"/>
        <end position="249"/>
    </location>
</feature>
<feature type="binding site" evidence="18">
    <location>
        <position position="169"/>
    </location>
    <ligand>
        <name>UDP-N-acetyl-alpha-D-glucosamine</name>
        <dbReference type="ChEBI" id="CHEBI:57705"/>
    </ligand>
</feature>
<dbReference type="EMBL" id="LGCL01000024">
    <property type="protein sequence ID" value="KPL77039.1"/>
    <property type="molecule type" value="Genomic_DNA"/>
</dbReference>
<reference evidence="20 21" key="1">
    <citation type="submission" date="2015-07" db="EMBL/GenBank/DDBJ databases">
        <title>Genome sequence of Ornatilinea apprima DSM 23815.</title>
        <authorList>
            <person name="Hemp J."/>
            <person name="Ward L.M."/>
            <person name="Pace L.A."/>
            <person name="Fischer W.W."/>
        </authorList>
    </citation>
    <scope>NUCLEOTIDE SEQUENCE [LARGE SCALE GENOMIC DNA]</scope>
    <source>
        <strain evidence="20 21">P3M-1</strain>
    </source>
</reference>
<dbReference type="InterPro" id="IPR050065">
    <property type="entry name" value="GlmU-like"/>
</dbReference>
<dbReference type="GO" id="GO:0005737">
    <property type="term" value="C:cytoplasm"/>
    <property type="evidence" value="ECO:0007669"/>
    <property type="project" value="UniProtKB-SubCell"/>
</dbReference>
<evidence type="ECO:0000256" key="1">
    <source>
        <dbReference type="ARBA" id="ARBA00004496"/>
    </source>
</evidence>
<keyword evidence="14 18" id="KW-0961">Cell wall biogenesis/degradation</keyword>
<evidence type="ECO:0000256" key="12">
    <source>
        <dbReference type="ARBA" id="ARBA00023268"/>
    </source>
</evidence>
<keyword evidence="9 18" id="KW-0460">Magnesium</keyword>
<feature type="binding site" evidence="18">
    <location>
        <position position="403"/>
    </location>
    <ligand>
        <name>acetyl-CoA</name>
        <dbReference type="ChEBI" id="CHEBI:57288"/>
    </ligand>
</feature>
<evidence type="ECO:0000256" key="13">
    <source>
        <dbReference type="ARBA" id="ARBA00023315"/>
    </source>
</evidence>
<proteinExistence type="inferred from homology"/>
<dbReference type="CDD" id="cd02540">
    <property type="entry name" value="GT2_GlmU_N_bac"/>
    <property type="match status" value="1"/>
</dbReference>
<dbReference type="SUPFAM" id="SSF51161">
    <property type="entry name" value="Trimeric LpxA-like enzymes"/>
    <property type="match status" value="1"/>
</dbReference>
<dbReference type="Gene3D" id="2.160.10.10">
    <property type="entry name" value="Hexapeptide repeat proteins"/>
    <property type="match status" value="1"/>
</dbReference>
<evidence type="ECO:0000313" key="21">
    <source>
        <dbReference type="Proteomes" id="UP000050417"/>
    </source>
</evidence>
<dbReference type="PANTHER" id="PTHR43584:SF3">
    <property type="entry name" value="BIFUNCTIONAL PROTEIN GLMU"/>
    <property type="match status" value="1"/>
</dbReference>
<keyword evidence="13 18" id="KW-0012">Acyltransferase</keyword>
<dbReference type="GO" id="GO:0019134">
    <property type="term" value="F:glucosamine-1-phosphate N-acetyltransferase activity"/>
    <property type="evidence" value="ECO:0007669"/>
    <property type="project" value="UniProtKB-UniRule"/>
</dbReference>
<comment type="subcellular location">
    <subcellularLocation>
        <location evidence="1 18">Cytoplasm</location>
    </subcellularLocation>
</comment>
<dbReference type="Proteomes" id="UP000050417">
    <property type="component" value="Unassembled WGS sequence"/>
</dbReference>
<evidence type="ECO:0000256" key="8">
    <source>
        <dbReference type="ARBA" id="ARBA00022737"/>
    </source>
</evidence>
<keyword evidence="21" id="KW-1185">Reference proteome</keyword>
<accession>A0A0P6XUG9</accession>
<keyword evidence="8 18" id="KW-0677">Repeat</keyword>
<dbReference type="GO" id="GO:0016020">
    <property type="term" value="C:membrane"/>
    <property type="evidence" value="ECO:0007669"/>
    <property type="project" value="GOC"/>
</dbReference>
<feature type="binding site" evidence="18">
    <location>
        <position position="421"/>
    </location>
    <ligand>
        <name>acetyl-CoA</name>
        <dbReference type="ChEBI" id="CHEBI:57288"/>
    </ligand>
</feature>
<feature type="active site" description="Proton acceptor" evidence="18">
    <location>
        <position position="361"/>
    </location>
</feature>
<organism evidence="20 21">
    <name type="scientific">Ornatilinea apprima</name>
    <dbReference type="NCBI Taxonomy" id="1134406"/>
    <lineage>
        <taxon>Bacteria</taxon>
        <taxon>Bacillati</taxon>
        <taxon>Chloroflexota</taxon>
        <taxon>Anaerolineae</taxon>
        <taxon>Anaerolineales</taxon>
        <taxon>Anaerolineaceae</taxon>
        <taxon>Ornatilinea</taxon>
    </lineage>
</organism>
<evidence type="ECO:0000256" key="9">
    <source>
        <dbReference type="ARBA" id="ARBA00022842"/>
    </source>
</evidence>
<keyword evidence="6 18" id="KW-0548">Nucleotidyltransferase</keyword>
<evidence type="ECO:0000256" key="18">
    <source>
        <dbReference type="HAMAP-Rule" id="MF_01631"/>
    </source>
</evidence>
<dbReference type="PATRIC" id="fig|1134406.4.peg.2635"/>
<feature type="binding site" evidence="18">
    <location>
        <position position="349"/>
    </location>
    <ligand>
        <name>UDP-N-acetyl-alpha-D-glucosamine</name>
        <dbReference type="ChEBI" id="CHEBI:57705"/>
    </ligand>
</feature>
<dbReference type="EC" id="2.7.7.23" evidence="18"/>
<dbReference type="InterPro" id="IPR038009">
    <property type="entry name" value="GlmU_C_LbH"/>
</dbReference>
<dbReference type="InterPro" id="IPR011004">
    <property type="entry name" value="Trimer_LpxA-like_sf"/>
</dbReference>
<comment type="caution">
    <text evidence="20">The sequence shown here is derived from an EMBL/GenBank/DDBJ whole genome shotgun (WGS) entry which is preliminary data.</text>
</comment>
<keyword evidence="12 18" id="KW-0511">Multifunctional enzyme</keyword>
<evidence type="ECO:0000256" key="4">
    <source>
        <dbReference type="ARBA" id="ARBA00022490"/>
    </source>
</evidence>
<dbReference type="PANTHER" id="PTHR43584">
    <property type="entry name" value="NUCLEOTIDYL TRANSFERASE"/>
    <property type="match status" value="1"/>
</dbReference>
<evidence type="ECO:0000256" key="5">
    <source>
        <dbReference type="ARBA" id="ARBA00022679"/>
    </source>
</evidence>